<comment type="caution">
    <text evidence="2">The sequence shown here is derived from an EMBL/GenBank/DDBJ whole genome shotgun (WGS) entry which is preliminary data.</text>
</comment>
<keyword evidence="1" id="KW-0472">Membrane</keyword>
<evidence type="ECO:0000313" key="2">
    <source>
        <dbReference type="EMBL" id="GAA1494007.1"/>
    </source>
</evidence>
<name>A0ABN1ZEE1_9MICO</name>
<keyword evidence="1" id="KW-1133">Transmembrane helix</keyword>
<dbReference type="Proteomes" id="UP001501742">
    <property type="component" value="Unassembled WGS sequence"/>
</dbReference>
<accession>A0ABN1ZEE1</accession>
<sequence length="81" mass="8951">MPRIGAVRARATALWWRLNDAAATLYVGAASLIGFEALALVLGFTTAWPIFIPVAVGLLGVIYVCRRWLKVALGSLRRRRR</sequence>
<organism evidence="2 3">
    <name type="scientific">Curtobacterium herbarum</name>
    <dbReference type="NCBI Taxonomy" id="150122"/>
    <lineage>
        <taxon>Bacteria</taxon>
        <taxon>Bacillati</taxon>
        <taxon>Actinomycetota</taxon>
        <taxon>Actinomycetes</taxon>
        <taxon>Micrococcales</taxon>
        <taxon>Microbacteriaceae</taxon>
        <taxon>Curtobacterium</taxon>
    </lineage>
</organism>
<protein>
    <submittedName>
        <fullName evidence="2">Uncharacterized protein</fullName>
    </submittedName>
</protein>
<keyword evidence="3" id="KW-1185">Reference proteome</keyword>
<evidence type="ECO:0000313" key="3">
    <source>
        <dbReference type="Proteomes" id="UP001501742"/>
    </source>
</evidence>
<proteinExistence type="predicted"/>
<feature type="transmembrane region" description="Helical" evidence="1">
    <location>
        <begin position="50"/>
        <end position="69"/>
    </location>
</feature>
<reference evidence="2 3" key="1">
    <citation type="journal article" date="2019" name="Int. J. Syst. Evol. Microbiol.">
        <title>The Global Catalogue of Microorganisms (GCM) 10K type strain sequencing project: providing services to taxonomists for standard genome sequencing and annotation.</title>
        <authorList>
            <consortium name="The Broad Institute Genomics Platform"/>
            <consortium name="The Broad Institute Genome Sequencing Center for Infectious Disease"/>
            <person name="Wu L."/>
            <person name="Ma J."/>
        </authorList>
    </citation>
    <scope>NUCLEOTIDE SEQUENCE [LARGE SCALE GENOMIC DNA]</scope>
    <source>
        <strain evidence="2 3">JCM 12140</strain>
    </source>
</reference>
<evidence type="ECO:0000256" key="1">
    <source>
        <dbReference type="SAM" id="Phobius"/>
    </source>
</evidence>
<feature type="transmembrane region" description="Helical" evidence="1">
    <location>
        <begin position="21"/>
        <end position="44"/>
    </location>
</feature>
<dbReference type="EMBL" id="BAAAJX010000012">
    <property type="protein sequence ID" value="GAA1494007.1"/>
    <property type="molecule type" value="Genomic_DNA"/>
</dbReference>
<keyword evidence="1" id="KW-0812">Transmembrane</keyword>
<gene>
    <name evidence="2" type="ORF">GCM10009627_23530</name>
</gene>